<name>A0A0A1FFB9_9BURK</name>
<dbReference type="HOGENOM" id="CLU_054568_0_1_4"/>
<evidence type="ECO:0000256" key="1">
    <source>
        <dbReference type="SAM" id="Phobius"/>
    </source>
</evidence>
<dbReference type="PANTHER" id="PTHR34351">
    <property type="entry name" value="SLR1927 PROTEIN-RELATED"/>
    <property type="match status" value="1"/>
</dbReference>
<evidence type="ECO:0000313" key="2">
    <source>
        <dbReference type="EMBL" id="AIY43438.1"/>
    </source>
</evidence>
<organism evidence="2 3">
    <name type="scientific">Collimonas arenae</name>
    <dbReference type="NCBI Taxonomy" id="279058"/>
    <lineage>
        <taxon>Bacteria</taxon>
        <taxon>Pseudomonadati</taxon>
        <taxon>Pseudomonadota</taxon>
        <taxon>Betaproteobacteria</taxon>
        <taxon>Burkholderiales</taxon>
        <taxon>Oxalobacteraceae</taxon>
        <taxon>Collimonas</taxon>
    </lineage>
</organism>
<dbReference type="Proteomes" id="UP000030302">
    <property type="component" value="Chromosome"/>
</dbReference>
<feature type="transmembrane region" description="Helical" evidence="1">
    <location>
        <begin position="43"/>
        <end position="60"/>
    </location>
</feature>
<keyword evidence="1" id="KW-0812">Transmembrane</keyword>
<dbReference type="RefSeq" id="WP_038492920.1">
    <property type="nucleotide sequence ID" value="NZ_CP009962.1"/>
</dbReference>
<keyword evidence="1" id="KW-0472">Membrane</keyword>
<dbReference type="OrthoDB" id="5298497at2"/>
<dbReference type="STRING" id="279058.LT85_4280"/>
<dbReference type="PANTHER" id="PTHR34351:SF1">
    <property type="entry name" value="SLR1927 PROTEIN"/>
    <property type="match status" value="1"/>
</dbReference>
<accession>A0A0A1FFB9</accession>
<dbReference type="EMBL" id="CP009962">
    <property type="protein sequence ID" value="AIY43438.1"/>
    <property type="molecule type" value="Genomic_DNA"/>
</dbReference>
<dbReference type="AlphaFoldDB" id="A0A0A1FFB9"/>
<keyword evidence="3" id="KW-1185">Reference proteome</keyword>
<sequence>MLTSLRKQFRHWLDQSLFQLRDAEPGEVLLTQRRVFIVPSRPGLAFAFMLVLLFLCSINYNLSLGFGLTFLLAACAVIDMHLTFRNLAYLQLAAGKAAAVFAGEDALFELHLSNRRKHARYAIWLGFIGRGLPAIERPMDVPAHGVSHLTLAVTTSHRGWQPAPRIRLQTRFPLGLLRAWSYWQPDSKALVYPQPEASISTPPLPLAPIEKSDGNGVAGHQDFAGIRSYQSGDSPKHLAWRQIARLDTDIDPKLITKQFEGGAVSDLSIDYAALPYGMTVEDKLSRMTRWILEAEARQLPYAFRLGDHFYAAALGPAHQRACLRALALYEGRT</sequence>
<protein>
    <submittedName>
        <fullName evidence="2">Uncharacterized protein</fullName>
    </submittedName>
</protein>
<keyword evidence="1" id="KW-1133">Transmembrane helix</keyword>
<proteinExistence type="predicted"/>
<reference evidence="3" key="1">
    <citation type="journal article" date="2014" name="Soil Biol. Biochem.">
        <title>Structure and function of bacterial communities in ageing soils: Insights from the Mendocino ecological staircase.</title>
        <authorList>
            <person name="Uroz S."/>
            <person name="Tech J.J."/>
            <person name="Sawaya N.A."/>
            <person name="Frey-Klett P."/>
            <person name="Leveau J.H.J."/>
        </authorList>
    </citation>
    <scope>NUCLEOTIDE SEQUENCE [LARGE SCALE GENOMIC DNA]</scope>
    <source>
        <strain evidence="3">Cal35</strain>
    </source>
</reference>
<evidence type="ECO:0000313" key="3">
    <source>
        <dbReference type="Proteomes" id="UP000030302"/>
    </source>
</evidence>
<dbReference type="KEGG" id="care:LT85_4280"/>
<gene>
    <name evidence="2" type="ORF">LT85_4280</name>
</gene>